<dbReference type="Gene3D" id="3.40.50.10810">
    <property type="entry name" value="Tandem AAA-ATPase domain"/>
    <property type="match status" value="1"/>
</dbReference>
<dbReference type="EMBL" id="MFKF01000440">
    <property type="protein sequence ID" value="OGG43282.1"/>
    <property type="molecule type" value="Genomic_DNA"/>
</dbReference>
<dbReference type="InterPro" id="IPR014001">
    <property type="entry name" value="Helicase_ATP-bd"/>
</dbReference>
<evidence type="ECO:0000259" key="6">
    <source>
        <dbReference type="PROSITE" id="PS51194"/>
    </source>
</evidence>
<comment type="caution">
    <text evidence="7">The sequence shown here is derived from an EMBL/GenBank/DDBJ whole genome shotgun (WGS) entry which is preliminary data.</text>
</comment>
<dbReference type="InterPro" id="IPR027417">
    <property type="entry name" value="P-loop_NTPase"/>
</dbReference>
<evidence type="ECO:0000256" key="2">
    <source>
        <dbReference type="ARBA" id="ARBA00022801"/>
    </source>
</evidence>
<evidence type="ECO:0000313" key="8">
    <source>
        <dbReference type="Proteomes" id="UP000178606"/>
    </source>
</evidence>
<evidence type="ECO:0000313" key="7">
    <source>
        <dbReference type="EMBL" id="OGG43282.1"/>
    </source>
</evidence>
<dbReference type="SMART" id="SM00487">
    <property type="entry name" value="DEXDc"/>
    <property type="match status" value="1"/>
</dbReference>
<keyword evidence="3" id="KW-0347">Helicase</keyword>
<dbReference type="GO" id="GO:0005524">
    <property type="term" value="F:ATP binding"/>
    <property type="evidence" value="ECO:0007669"/>
    <property type="project" value="UniProtKB-KW"/>
</dbReference>
<proteinExistence type="predicted"/>
<organism evidence="7 8">
    <name type="scientific">Handelsmanbacteria sp. (strain RIFCSPLOWO2_12_FULL_64_10)</name>
    <dbReference type="NCBI Taxonomy" id="1817868"/>
    <lineage>
        <taxon>Bacteria</taxon>
        <taxon>Candidatus Handelsmaniibacteriota</taxon>
    </lineage>
</organism>
<dbReference type="InterPro" id="IPR001650">
    <property type="entry name" value="Helicase_C-like"/>
</dbReference>
<keyword evidence="2" id="KW-0378">Hydrolase</keyword>
<dbReference type="InterPro" id="IPR049730">
    <property type="entry name" value="SNF2/RAD54-like_C"/>
</dbReference>
<dbReference type="InterPro" id="IPR000330">
    <property type="entry name" value="SNF2_N"/>
</dbReference>
<accession>A0A1F6C2M8</accession>
<keyword evidence="4" id="KW-0067">ATP-binding</keyword>
<dbReference type="AlphaFoldDB" id="A0A1F6C2M8"/>
<dbReference type="CDD" id="cd18793">
    <property type="entry name" value="SF2_C_SNF"/>
    <property type="match status" value="1"/>
</dbReference>
<dbReference type="Proteomes" id="UP000178606">
    <property type="component" value="Unassembled WGS sequence"/>
</dbReference>
<dbReference type="PANTHER" id="PTHR10799">
    <property type="entry name" value="SNF2/RAD54 HELICASE FAMILY"/>
    <property type="match status" value="1"/>
</dbReference>
<dbReference type="Pfam" id="PF00271">
    <property type="entry name" value="Helicase_C"/>
    <property type="match status" value="1"/>
</dbReference>
<gene>
    <name evidence="7" type="ORF">A3F84_12860</name>
</gene>
<dbReference type="PROSITE" id="PS51192">
    <property type="entry name" value="HELICASE_ATP_BIND_1"/>
    <property type="match status" value="1"/>
</dbReference>
<reference evidence="7 8" key="1">
    <citation type="journal article" date="2016" name="Nat. Commun.">
        <title>Thousands of microbial genomes shed light on interconnected biogeochemical processes in an aquifer system.</title>
        <authorList>
            <person name="Anantharaman K."/>
            <person name="Brown C.T."/>
            <person name="Hug L.A."/>
            <person name="Sharon I."/>
            <person name="Castelle C.J."/>
            <person name="Probst A.J."/>
            <person name="Thomas B.C."/>
            <person name="Singh A."/>
            <person name="Wilkins M.J."/>
            <person name="Karaoz U."/>
            <person name="Brodie E.L."/>
            <person name="Williams K.H."/>
            <person name="Hubbard S.S."/>
            <person name="Banfield J.F."/>
        </authorList>
    </citation>
    <scope>NUCLEOTIDE SEQUENCE [LARGE SCALE GENOMIC DNA]</scope>
    <source>
        <strain evidence="8">RIFCSPLOWO2_12_FULL_64_10</strain>
    </source>
</reference>
<dbReference type="GO" id="GO:0004386">
    <property type="term" value="F:helicase activity"/>
    <property type="evidence" value="ECO:0007669"/>
    <property type="project" value="UniProtKB-KW"/>
</dbReference>
<dbReference type="InterPro" id="IPR057342">
    <property type="entry name" value="DEXDc_RapA"/>
</dbReference>
<evidence type="ECO:0000256" key="3">
    <source>
        <dbReference type="ARBA" id="ARBA00022806"/>
    </source>
</evidence>
<protein>
    <recommendedName>
        <fullName evidence="9">Helicase SNF2</fullName>
    </recommendedName>
</protein>
<name>A0A1F6C2M8_HANXR</name>
<feature type="domain" description="Helicase C-terminal" evidence="6">
    <location>
        <begin position="364"/>
        <end position="511"/>
    </location>
</feature>
<dbReference type="CDD" id="cd18011">
    <property type="entry name" value="DEXDc_RapA"/>
    <property type="match status" value="1"/>
</dbReference>
<evidence type="ECO:0008006" key="9">
    <source>
        <dbReference type="Google" id="ProtNLM"/>
    </source>
</evidence>
<dbReference type="PROSITE" id="PS51194">
    <property type="entry name" value="HELICASE_CTER"/>
    <property type="match status" value="1"/>
</dbReference>
<dbReference type="InterPro" id="IPR038718">
    <property type="entry name" value="SNF2-like_sf"/>
</dbReference>
<keyword evidence="1" id="KW-0547">Nucleotide-binding</keyword>
<evidence type="ECO:0000256" key="4">
    <source>
        <dbReference type="ARBA" id="ARBA00022840"/>
    </source>
</evidence>
<dbReference type="SMART" id="SM00490">
    <property type="entry name" value="HELICc"/>
    <property type="match status" value="1"/>
</dbReference>
<dbReference type="Pfam" id="PF00176">
    <property type="entry name" value="SNF2-rel_dom"/>
    <property type="match status" value="1"/>
</dbReference>
<dbReference type="GO" id="GO:0016787">
    <property type="term" value="F:hydrolase activity"/>
    <property type="evidence" value="ECO:0007669"/>
    <property type="project" value="UniProtKB-KW"/>
</dbReference>
<sequence>MAFDLENISVLERLTSGLFEPSTLHDLNRQAQGMSAHLGFETLLSPDVAQGIVLYPHQLNAVSAAVRRFRGRALLCDEVGLGKTIEAGMALLEYLLRGMARKVLILTPPSLTQQWQEEMGRKFNLDFVLSDSEEFRGAGEEAWTRFDRVIASIHTAKRQPHADRIREIYYDMVIVDEAHHLRNRASVAHKFVDALQKRYILLLTATPVQNDLSELFNLITLLKPGHLSTSYAFTRDFVTRGDRMTPKNLPRLRGLLADVMIRNRRATVDLKLPRRIARTIHVDLTPEERALYRGITDYVRSSYNRQDKGRRSSPLVLWTLQQEVGSSVAATLSTLEKVAQGSKGDNQEVQQLVALSRAVRRQAKPEAALDVISAYGDKIIVFTRFRETQELLDRALREAGFETALFHGQMRRVEKEEEIRRFSETAQVLVSTESGGEGRNLQFCNAILNYDLPWNPMRIEQRIGRVHRVGQTRDVHVFNLSARDTIEAHILDILDAKINMFELVVGEIDMILGNLSDEREFEEIVMDILLTSLSESDLRDRMGALGDQMVEARQEYIRVRDYEEKLFGALETADGKP</sequence>
<feature type="domain" description="Helicase ATP-binding" evidence="5">
    <location>
        <begin position="64"/>
        <end position="225"/>
    </location>
</feature>
<dbReference type="Gene3D" id="3.40.50.300">
    <property type="entry name" value="P-loop containing nucleotide triphosphate hydrolases"/>
    <property type="match status" value="1"/>
</dbReference>
<dbReference type="SUPFAM" id="SSF52540">
    <property type="entry name" value="P-loop containing nucleoside triphosphate hydrolases"/>
    <property type="match status" value="2"/>
</dbReference>
<evidence type="ECO:0000256" key="1">
    <source>
        <dbReference type="ARBA" id="ARBA00022741"/>
    </source>
</evidence>
<evidence type="ECO:0000259" key="5">
    <source>
        <dbReference type="PROSITE" id="PS51192"/>
    </source>
</evidence>